<sequence>MPDGPVPGCVTVSVLPGDPHIRLLAHYHTHLCNKYGTISDAPLITAPRTVSAPELHTTPWASYKSNGSKK</sequence>
<gene>
    <name evidence="1" type="ORF">Pmani_036075</name>
</gene>
<comment type="caution">
    <text evidence="1">The sequence shown here is derived from an EMBL/GenBank/DDBJ whole genome shotgun (WGS) entry which is preliminary data.</text>
</comment>
<organism evidence="1 2">
    <name type="scientific">Petrolisthes manimaculis</name>
    <dbReference type="NCBI Taxonomy" id="1843537"/>
    <lineage>
        <taxon>Eukaryota</taxon>
        <taxon>Metazoa</taxon>
        <taxon>Ecdysozoa</taxon>
        <taxon>Arthropoda</taxon>
        <taxon>Crustacea</taxon>
        <taxon>Multicrustacea</taxon>
        <taxon>Malacostraca</taxon>
        <taxon>Eumalacostraca</taxon>
        <taxon>Eucarida</taxon>
        <taxon>Decapoda</taxon>
        <taxon>Pleocyemata</taxon>
        <taxon>Anomura</taxon>
        <taxon>Galatheoidea</taxon>
        <taxon>Porcellanidae</taxon>
        <taxon>Petrolisthes</taxon>
    </lineage>
</organism>
<keyword evidence="2" id="KW-1185">Reference proteome</keyword>
<accession>A0AAE1NKC8</accession>
<dbReference type="EMBL" id="JAWZYT010005280">
    <property type="protein sequence ID" value="KAK4291072.1"/>
    <property type="molecule type" value="Genomic_DNA"/>
</dbReference>
<proteinExistence type="predicted"/>
<evidence type="ECO:0000313" key="2">
    <source>
        <dbReference type="Proteomes" id="UP001292094"/>
    </source>
</evidence>
<reference evidence="1" key="1">
    <citation type="submission" date="2023-11" db="EMBL/GenBank/DDBJ databases">
        <title>Genome assemblies of two species of porcelain crab, Petrolisthes cinctipes and Petrolisthes manimaculis (Anomura: Porcellanidae).</title>
        <authorList>
            <person name="Angst P."/>
        </authorList>
    </citation>
    <scope>NUCLEOTIDE SEQUENCE</scope>
    <source>
        <strain evidence="1">PB745_02</strain>
        <tissue evidence="1">Gill</tissue>
    </source>
</reference>
<dbReference type="Proteomes" id="UP001292094">
    <property type="component" value="Unassembled WGS sequence"/>
</dbReference>
<name>A0AAE1NKC8_9EUCA</name>
<dbReference type="AlphaFoldDB" id="A0AAE1NKC8"/>
<evidence type="ECO:0000313" key="1">
    <source>
        <dbReference type="EMBL" id="KAK4291072.1"/>
    </source>
</evidence>
<protein>
    <submittedName>
        <fullName evidence="1">Uncharacterized protein</fullName>
    </submittedName>
</protein>